<dbReference type="Proteomes" id="UP000014139">
    <property type="component" value="Unassembled WGS sequence"/>
</dbReference>
<accession>R1HSY5</accession>
<sequence>MHEPALRAAAFGSDPLPAPAVVRGAARPRERLLAAIVLGAQGRYAAAATLLDALRLERDPVTASLAASTLASHRRQLGGHALARALDGEAFAKVALLGAGPDPTGPGAGRAATGEAFVKVAPLGTASAPAGLGTSRAPIGEAFTE</sequence>
<gene>
    <name evidence="1" type="ORF">H480_36920</name>
</gene>
<keyword evidence="2" id="KW-1185">Reference proteome</keyword>
<dbReference type="EMBL" id="AOUO01000620">
    <property type="protein sequence ID" value="EOD63426.1"/>
    <property type="molecule type" value="Genomic_DNA"/>
</dbReference>
<proteinExistence type="predicted"/>
<evidence type="ECO:0000313" key="1">
    <source>
        <dbReference type="EMBL" id="EOD63426.1"/>
    </source>
</evidence>
<dbReference type="AlphaFoldDB" id="R1HSY5"/>
<evidence type="ECO:0000313" key="2">
    <source>
        <dbReference type="Proteomes" id="UP000014139"/>
    </source>
</evidence>
<comment type="caution">
    <text evidence="1">The sequence shown here is derived from an EMBL/GenBank/DDBJ whole genome shotgun (WGS) entry which is preliminary data.</text>
</comment>
<name>R1HSY5_9PSEU</name>
<reference evidence="1 2" key="1">
    <citation type="submission" date="2013-02" db="EMBL/GenBank/DDBJ databases">
        <title>Draft genome sequence of Amycolatopsis vancoresmycina strain DSM 44592T.</title>
        <authorList>
            <person name="Kumar S."/>
            <person name="Kaur N."/>
            <person name="Kaur C."/>
            <person name="Raghava G.P.S."/>
            <person name="Mayilraj S."/>
        </authorList>
    </citation>
    <scope>NUCLEOTIDE SEQUENCE [LARGE SCALE GENOMIC DNA]</scope>
    <source>
        <strain evidence="1 2">DSM 44592</strain>
    </source>
</reference>
<protein>
    <recommendedName>
        <fullName evidence="3">LuxR family transcriptional regulator fused with ATPase domain</fullName>
    </recommendedName>
</protein>
<evidence type="ECO:0008006" key="3">
    <source>
        <dbReference type="Google" id="ProtNLM"/>
    </source>
</evidence>
<organism evidence="1 2">
    <name type="scientific">Amycolatopsis vancoresmycina DSM 44592</name>
    <dbReference type="NCBI Taxonomy" id="1292037"/>
    <lineage>
        <taxon>Bacteria</taxon>
        <taxon>Bacillati</taxon>
        <taxon>Actinomycetota</taxon>
        <taxon>Actinomycetes</taxon>
        <taxon>Pseudonocardiales</taxon>
        <taxon>Pseudonocardiaceae</taxon>
        <taxon>Amycolatopsis</taxon>
    </lineage>
</organism>
<feature type="non-terminal residue" evidence="1">
    <location>
        <position position="145"/>
    </location>
</feature>